<protein>
    <submittedName>
        <fullName evidence="7">O-acetylhomoserine (Thiol)-lyase</fullName>
        <ecNumber evidence="7">2.5.1.49</ecNumber>
    </submittedName>
</protein>
<dbReference type="EC" id="2.5.1.49" evidence="7"/>
<dbReference type="Gene3D" id="3.90.1150.10">
    <property type="entry name" value="Aspartate Aminotransferase, domain 1"/>
    <property type="match status" value="1"/>
</dbReference>
<dbReference type="NCBIfam" id="TIGR01326">
    <property type="entry name" value="OAH_OAS_sulfhy"/>
    <property type="match status" value="1"/>
</dbReference>
<keyword evidence="6" id="KW-0175">Coiled coil</keyword>
<dbReference type="GO" id="GO:0003961">
    <property type="term" value="F:O-acetylhomoserine aminocarboxypropyltransferase activity"/>
    <property type="evidence" value="ECO:0007669"/>
    <property type="project" value="UniProtKB-EC"/>
</dbReference>
<evidence type="ECO:0000256" key="2">
    <source>
        <dbReference type="ARBA" id="ARBA00009077"/>
    </source>
</evidence>
<evidence type="ECO:0000256" key="4">
    <source>
        <dbReference type="ARBA" id="ARBA00022898"/>
    </source>
</evidence>
<evidence type="ECO:0000313" key="8">
    <source>
        <dbReference type="Proteomes" id="UP000626697"/>
    </source>
</evidence>
<evidence type="ECO:0000256" key="5">
    <source>
        <dbReference type="RuleBase" id="RU362118"/>
    </source>
</evidence>
<dbReference type="RefSeq" id="WP_182502595.1">
    <property type="nucleotide sequence ID" value="NZ_JACJHX010000005.1"/>
</dbReference>
<evidence type="ECO:0000256" key="3">
    <source>
        <dbReference type="ARBA" id="ARBA00022679"/>
    </source>
</evidence>
<gene>
    <name evidence="7" type="ORF">HNP81_002169</name>
</gene>
<evidence type="ECO:0000256" key="1">
    <source>
        <dbReference type="ARBA" id="ARBA00001933"/>
    </source>
</evidence>
<dbReference type="InterPro" id="IPR015421">
    <property type="entry name" value="PyrdxlP-dep_Trfase_major"/>
</dbReference>
<dbReference type="EMBL" id="JACJHX010000005">
    <property type="protein sequence ID" value="MBA9026884.1"/>
    <property type="molecule type" value="Genomic_DNA"/>
</dbReference>
<keyword evidence="8" id="KW-1185">Reference proteome</keyword>
<dbReference type="Gene3D" id="3.40.640.10">
    <property type="entry name" value="Type I PLP-dependent aspartate aminotransferase-like (Major domain)"/>
    <property type="match status" value="1"/>
</dbReference>
<dbReference type="PANTHER" id="PTHR43797:SF2">
    <property type="entry name" value="HOMOCYSTEINE_CYSTEINE SYNTHASE"/>
    <property type="match status" value="1"/>
</dbReference>
<reference evidence="7 8" key="1">
    <citation type="submission" date="2020-08" db="EMBL/GenBank/DDBJ databases">
        <title>Genomic Encyclopedia of Type Strains, Phase IV (KMG-IV): sequencing the most valuable type-strain genomes for metagenomic binning, comparative biology and taxonomic classification.</title>
        <authorList>
            <person name="Goeker M."/>
        </authorList>
    </citation>
    <scope>NUCLEOTIDE SEQUENCE [LARGE SCALE GENOMIC DNA]</scope>
    <source>
        <strain evidence="7 8">DSM 105481</strain>
    </source>
</reference>
<dbReference type="InterPro" id="IPR015422">
    <property type="entry name" value="PyrdxlP-dep_Trfase_small"/>
</dbReference>
<name>A0ABR6CPE7_9BACI</name>
<feature type="coiled-coil region" evidence="6">
    <location>
        <begin position="404"/>
        <end position="431"/>
    </location>
</feature>
<dbReference type="InterPro" id="IPR000277">
    <property type="entry name" value="Cys/Met-Metab_PyrdxlP-dep_enz"/>
</dbReference>
<dbReference type="InterPro" id="IPR015424">
    <property type="entry name" value="PyrdxlP-dep_Trfase"/>
</dbReference>
<dbReference type="PIRSF" id="PIRSF001434">
    <property type="entry name" value="CGS"/>
    <property type="match status" value="1"/>
</dbReference>
<evidence type="ECO:0000256" key="6">
    <source>
        <dbReference type="SAM" id="Coils"/>
    </source>
</evidence>
<evidence type="ECO:0000313" key="7">
    <source>
        <dbReference type="EMBL" id="MBA9026884.1"/>
    </source>
</evidence>
<keyword evidence="4 5" id="KW-0663">Pyridoxal phosphate</keyword>
<accession>A0ABR6CPE7</accession>
<dbReference type="Pfam" id="PF01053">
    <property type="entry name" value="Cys_Met_Meta_PP"/>
    <property type="match status" value="1"/>
</dbReference>
<organism evidence="7 8">
    <name type="scientific">Peribacillus huizhouensis</name>
    <dbReference type="NCBI Taxonomy" id="1501239"/>
    <lineage>
        <taxon>Bacteria</taxon>
        <taxon>Bacillati</taxon>
        <taxon>Bacillota</taxon>
        <taxon>Bacilli</taxon>
        <taxon>Bacillales</taxon>
        <taxon>Bacillaceae</taxon>
        <taxon>Peribacillus</taxon>
    </lineage>
</organism>
<keyword evidence="3 7" id="KW-0808">Transferase</keyword>
<comment type="caution">
    <text evidence="7">The sequence shown here is derived from an EMBL/GenBank/DDBJ whole genome shotgun (WGS) entry which is preliminary data.</text>
</comment>
<proteinExistence type="inferred from homology"/>
<comment type="similarity">
    <text evidence="2 5">Belongs to the trans-sulfuration enzymes family.</text>
</comment>
<dbReference type="Proteomes" id="UP000626697">
    <property type="component" value="Unassembled WGS sequence"/>
</dbReference>
<sequence length="437" mass="47011">MGEEKNNYRFETLSVHGGLEADPTTGARSLPIYQSNAFAFKSTEHAANLFGLKESGYIYSRIHNPTVTTFEERVALLEGGIGALAVSSGMAAITLAIMNIAGAGDEIVAASTLYGGTYNLFANTLPKYGIKVHFVSPDSPENFREAITSRTRAVFAEVIGNPSLRVFDIEAVADIAHEAGVPLIIDSTFATPYLCRPIDFGADIIVHSATKWLLGNGTTMGGIIVDAGKFNYNSPNFPGFTEPDPSYDGIVYSEACGPAAFITKARVQLLRDLGPQLSPQSAFQFAVGLETLHVRMKEHISNTKIIIDYLQNHPAVSWVNYPGNDDHPDKKLADKYLPKGAGSIVTFGIKGGREAGAKLIDSIRLWSHVANVGDAKSLIIHPASTTHQQLTAKEIEKAGVSEDLVRLSVGIENAQDLIDDLEQAIEKATGIHSLTVK</sequence>
<dbReference type="PANTHER" id="PTHR43797">
    <property type="entry name" value="HOMOCYSTEINE/CYSTEINE SYNTHASE"/>
    <property type="match status" value="1"/>
</dbReference>
<dbReference type="InterPro" id="IPR006235">
    <property type="entry name" value="OAc-hSer/O-AcSer_sulfhydrylase"/>
</dbReference>
<dbReference type="CDD" id="cd00614">
    <property type="entry name" value="CGS_like"/>
    <property type="match status" value="1"/>
</dbReference>
<comment type="cofactor">
    <cofactor evidence="1 5">
        <name>pyridoxal 5'-phosphate</name>
        <dbReference type="ChEBI" id="CHEBI:597326"/>
    </cofactor>
</comment>
<dbReference type="SUPFAM" id="SSF53383">
    <property type="entry name" value="PLP-dependent transferases"/>
    <property type="match status" value="1"/>
</dbReference>